<comment type="caution">
    <text evidence="2">The sequence shown here is derived from an EMBL/GenBank/DDBJ whole genome shotgun (WGS) entry which is preliminary data.</text>
</comment>
<reference evidence="2 3" key="1">
    <citation type="submission" date="2010-10" db="EMBL/GenBank/DDBJ databases">
        <authorList>
            <person name="Chen C."/>
            <person name="Kittichotirat W."/>
            <person name="Asikainen S."/>
            <person name="Bumgarner R."/>
        </authorList>
    </citation>
    <scope>NUCLEOTIDE SEQUENCE [LARGE SCALE GENOMIC DNA]</scope>
    <source>
        <strain evidence="2 3">SC1083</strain>
    </source>
</reference>
<accession>G4AB36</accession>
<gene>
    <name evidence="2" type="ORF">SC1083_2067</name>
</gene>
<dbReference type="Pfam" id="PF13276">
    <property type="entry name" value="HTH_21"/>
    <property type="match status" value="1"/>
</dbReference>
<dbReference type="Proteomes" id="UP000005508">
    <property type="component" value="Unassembled WGS sequence"/>
</dbReference>
<organism evidence="2 3">
    <name type="scientific">Aggregatibacter actinomycetemcomitans serotype e str. SC1083</name>
    <dbReference type="NCBI Taxonomy" id="907488"/>
    <lineage>
        <taxon>Bacteria</taxon>
        <taxon>Pseudomonadati</taxon>
        <taxon>Pseudomonadota</taxon>
        <taxon>Gammaproteobacteria</taxon>
        <taxon>Pasteurellales</taxon>
        <taxon>Pasteurellaceae</taxon>
        <taxon>Aggregatibacter</taxon>
    </lineage>
</organism>
<proteinExistence type="predicted"/>
<protein>
    <recommendedName>
        <fullName evidence="1">HTH-like domain-containing protein</fullName>
    </recommendedName>
</protein>
<feature type="domain" description="HTH-like" evidence="1">
    <location>
        <begin position="1"/>
        <end position="51"/>
    </location>
</feature>
<evidence type="ECO:0000313" key="2">
    <source>
        <dbReference type="EMBL" id="EGY32377.1"/>
    </source>
</evidence>
<sequence>MQEIADIYCENNGNYSYLRVKLKLRATMKINHKRVQSIMQKLGLKGNVNNKNIVRIKVM</sequence>
<evidence type="ECO:0000259" key="1">
    <source>
        <dbReference type="Pfam" id="PF13276"/>
    </source>
</evidence>
<dbReference type="InterPro" id="IPR025948">
    <property type="entry name" value="HTH-like_dom"/>
</dbReference>
<dbReference type="AlphaFoldDB" id="G4AB36"/>
<evidence type="ECO:0000313" key="3">
    <source>
        <dbReference type="Proteomes" id="UP000005508"/>
    </source>
</evidence>
<dbReference type="EMBL" id="AEJM01000048">
    <property type="protein sequence ID" value="EGY32377.1"/>
    <property type="molecule type" value="Genomic_DNA"/>
</dbReference>
<name>G4AB36_AGGAC</name>